<dbReference type="GO" id="GO:0005634">
    <property type="term" value="C:nucleus"/>
    <property type="evidence" value="ECO:0007669"/>
    <property type="project" value="UniProtKB-SubCell"/>
</dbReference>
<evidence type="ECO:0000256" key="9">
    <source>
        <dbReference type="ARBA" id="ARBA00023172"/>
    </source>
</evidence>
<evidence type="ECO:0000256" key="5">
    <source>
        <dbReference type="ARBA" id="ARBA00022741"/>
    </source>
</evidence>
<dbReference type="GO" id="GO:0016887">
    <property type="term" value="F:ATP hydrolysis activity"/>
    <property type="evidence" value="ECO:0007669"/>
    <property type="project" value="InterPro"/>
</dbReference>
<dbReference type="GO" id="GO:0003684">
    <property type="term" value="F:damaged DNA binding"/>
    <property type="evidence" value="ECO:0007669"/>
    <property type="project" value="TreeGrafter"/>
</dbReference>
<keyword evidence="8 13" id="KW-0175">Coiled coil</keyword>
<comment type="similarity">
    <text evidence="3">Belongs to the SMC family. SMC6 subfamily.</text>
</comment>
<evidence type="ECO:0000256" key="6">
    <source>
        <dbReference type="ARBA" id="ARBA00022763"/>
    </source>
</evidence>
<keyword evidence="9" id="KW-0233">DNA recombination</keyword>
<dbReference type="InterPro" id="IPR027417">
    <property type="entry name" value="P-loop_NTPase"/>
</dbReference>
<dbReference type="Pfam" id="PF13476">
    <property type="entry name" value="AAA_23"/>
    <property type="match status" value="1"/>
</dbReference>
<proteinExistence type="inferred from homology"/>
<comment type="subcellular location">
    <subcellularLocation>
        <location evidence="2">Chromosome</location>
    </subcellularLocation>
    <subcellularLocation>
        <location evidence="1">Nucleus</location>
    </subcellularLocation>
</comment>
<feature type="compositionally biased region" description="Low complexity" evidence="14">
    <location>
        <begin position="23"/>
        <end position="34"/>
    </location>
</feature>
<evidence type="ECO:0000256" key="7">
    <source>
        <dbReference type="ARBA" id="ARBA00022840"/>
    </source>
</evidence>
<dbReference type="FunFam" id="3.40.50.300:FF:000959">
    <property type="entry name" value="structural maintenance of chromosomes protein 6"/>
    <property type="match status" value="1"/>
</dbReference>
<evidence type="ECO:0000313" key="16">
    <source>
        <dbReference type="EMBL" id="PIK59309.1"/>
    </source>
</evidence>
<keyword evidence="10" id="KW-0234">DNA repair</keyword>
<dbReference type="Proteomes" id="UP000230750">
    <property type="component" value="Unassembled WGS sequence"/>
</dbReference>
<evidence type="ECO:0000256" key="11">
    <source>
        <dbReference type="ARBA" id="ARBA00023242"/>
    </source>
</evidence>
<keyword evidence="5" id="KW-0547">Nucleotide-binding</keyword>
<accession>A0A2G8LGD2</accession>
<reference evidence="16 17" key="1">
    <citation type="journal article" date="2017" name="PLoS Biol.">
        <title>The sea cucumber genome provides insights into morphological evolution and visceral regeneration.</title>
        <authorList>
            <person name="Zhang X."/>
            <person name="Sun L."/>
            <person name="Yuan J."/>
            <person name="Sun Y."/>
            <person name="Gao Y."/>
            <person name="Zhang L."/>
            <person name="Li S."/>
            <person name="Dai H."/>
            <person name="Hamel J.F."/>
            <person name="Liu C."/>
            <person name="Yu Y."/>
            <person name="Liu S."/>
            <person name="Lin W."/>
            <person name="Guo K."/>
            <person name="Jin S."/>
            <person name="Xu P."/>
            <person name="Storey K.B."/>
            <person name="Huan P."/>
            <person name="Zhang T."/>
            <person name="Zhou Y."/>
            <person name="Zhang J."/>
            <person name="Lin C."/>
            <person name="Li X."/>
            <person name="Xing L."/>
            <person name="Huo D."/>
            <person name="Sun M."/>
            <person name="Wang L."/>
            <person name="Mercier A."/>
            <person name="Li F."/>
            <person name="Yang H."/>
            <person name="Xiang J."/>
        </authorList>
    </citation>
    <scope>NUCLEOTIDE SEQUENCE [LARGE SCALE GENOMIC DNA]</scope>
    <source>
        <strain evidence="16">Shaxun</strain>
        <tissue evidence="16">Muscle</tissue>
    </source>
</reference>
<gene>
    <name evidence="16" type="ORF">BSL78_03738</name>
</gene>
<dbReference type="PANTHER" id="PTHR19306:SF6">
    <property type="entry name" value="STRUCTURAL MAINTENANCE OF CHROMOSOMES PROTEIN 6"/>
    <property type="match status" value="1"/>
</dbReference>
<evidence type="ECO:0000256" key="14">
    <source>
        <dbReference type="SAM" id="MobiDB-lite"/>
    </source>
</evidence>
<dbReference type="AlphaFoldDB" id="A0A2G8LGD2"/>
<evidence type="ECO:0000256" key="2">
    <source>
        <dbReference type="ARBA" id="ARBA00004286"/>
    </source>
</evidence>
<dbReference type="GO" id="GO:0000724">
    <property type="term" value="P:double-strand break repair via homologous recombination"/>
    <property type="evidence" value="ECO:0007669"/>
    <property type="project" value="TreeGrafter"/>
</dbReference>
<evidence type="ECO:0000259" key="15">
    <source>
        <dbReference type="Pfam" id="PF13476"/>
    </source>
</evidence>
<evidence type="ECO:0000256" key="3">
    <source>
        <dbReference type="ARBA" id="ARBA00006793"/>
    </source>
</evidence>
<comment type="caution">
    <text evidence="16">The sequence shown here is derived from an EMBL/GenBank/DDBJ whole genome shotgun (WGS) entry which is preliminary data.</text>
</comment>
<feature type="coiled-coil region" evidence="13">
    <location>
        <begin position="289"/>
        <end position="344"/>
    </location>
</feature>
<dbReference type="Gene3D" id="3.40.50.300">
    <property type="entry name" value="P-loop containing nucleotide triphosphate hydrolases"/>
    <property type="match status" value="1"/>
</dbReference>
<protein>
    <recommendedName>
        <fullName evidence="12">Structural maintenance of chromosomes protein 6</fullName>
    </recommendedName>
</protein>
<keyword evidence="11" id="KW-0539">Nucleus</keyword>
<evidence type="ECO:0000256" key="12">
    <source>
        <dbReference type="ARBA" id="ARBA00069480"/>
    </source>
</evidence>
<feature type="domain" description="Rad50/SbcC-type AAA" evidence="15">
    <location>
        <begin position="57"/>
        <end position="278"/>
    </location>
</feature>
<evidence type="ECO:0000256" key="8">
    <source>
        <dbReference type="ARBA" id="ARBA00023054"/>
    </source>
</evidence>
<evidence type="ECO:0000256" key="4">
    <source>
        <dbReference type="ARBA" id="ARBA00022454"/>
    </source>
</evidence>
<feature type="region of interest" description="Disordered" evidence="14">
    <location>
        <begin position="1"/>
        <end position="34"/>
    </location>
</feature>
<keyword evidence="7" id="KW-0067">ATP-binding</keyword>
<dbReference type="EMBL" id="MRZV01000086">
    <property type="protein sequence ID" value="PIK59309.1"/>
    <property type="molecule type" value="Genomic_DNA"/>
</dbReference>
<evidence type="ECO:0000256" key="1">
    <source>
        <dbReference type="ARBA" id="ARBA00004123"/>
    </source>
</evidence>
<keyword evidence="4" id="KW-0158">Chromosome</keyword>
<dbReference type="GO" id="GO:0003697">
    <property type="term" value="F:single-stranded DNA binding"/>
    <property type="evidence" value="ECO:0007669"/>
    <property type="project" value="TreeGrafter"/>
</dbReference>
<dbReference type="GO" id="GO:0035861">
    <property type="term" value="C:site of double-strand break"/>
    <property type="evidence" value="ECO:0007669"/>
    <property type="project" value="TreeGrafter"/>
</dbReference>
<dbReference type="STRING" id="307972.A0A2G8LGD2"/>
<dbReference type="Gene3D" id="1.20.5.1070">
    <property type="entry name" value="Head and neck region of the ectodomain of NDV fusion glycoprotein"/>
    <property type="match status" value="1"/>
</dbReference>
<evidence type="ECO:0000256" key="13">
    <source>
        <dbReference type="SAM" id="Coils"/>
    </source>
</evidence>
<dbReference type="SUPFAM" id="SSF52540">
    <property type="entry name" value="P-loop containing nucleoside triphosphate hydrolases"/>
    <property type="match status" value="1"/>
</dbReference>
<dbReference type="OrthoDB" id="10072614at2759"/>
<dbReference type="GO" id="GO:0005524">
    <property type="term" value="F:ATP binding"/>
    <property type="evidence" value="ECO:0007669"/>
    <property type="project" value="UniProtKB-KW"/>
</dbReference>
<keyword evidence="6" id="KW-0227">DNA damage</keyword>
<evidence type="ECO:0000256" key="10">
    <source>
        <dbReference type="ARBA" id="ARBA00023204"/>
    </source>
</evidence>
<dbReference type="GO" id="GO:0030915">
    <property type="term" value="C:Smc5-Smc6 complex"/>
    <property type="evidence" value="ECO:0007669"/>
    <property type="project" value="TreeGrafter"/>
</dbReference>
<organism evidence="16 17">
    <name type="scientific">Stichopus japonicus</name>
    <name type="common">Sea cucumber</name>
    <dbReference type="NCBI Taxonomy" id="307972"/>
    <lineage>
        <taxon>Eukaryota</taxon>
        <taxon>Metazoa</taxon>
        <taxon>Echinodermata</taxon>
        <taxon>Eleutherozoa</taxon>
        <taxon>Echinozoa</taxon>
        <taxon>Holothuroidea</taxon>
        <taxon>Aspidochirotacea</taxon>
        <taxon>Aspidochirotida</taxon>
        <taxon>Stichopodidae</taxon>
        <taxon>Apostichopus</taxon>
    </lineage>
</organism>
<dbReference type="InterPro" id="IPR038729">
    <property type="entry name" value="Rad50/SbcC_AAA"/>
</dbReference>
<dbReference type="PANTHER" id="PTHR19306">
    <property type="entry name" value="STRUCTURAL MAINTENANCE OF CHROMOSOMES 5,6 SMC5, SMC6"/>
    <property type="match status" value="1"/>
</dbReference>
<evidence type="ECO:0000313" key="17">
    <source>
        <dbReference type="Proteomes" id="UP000230750"/>
    </source>
</evidence>
<keyword evidence="17" id="KW-1185">Reference proteome</keyword>
<name>A0A2G8LGD2_STIJA</name>
<sequence length="584" mass="66843">MDKRKFVEDGATPKAKRVHVKASSSQLSSADESGLDSSQLHDLSSLGNNADHGIIDRIYLKNFMCHGKLEFNFGPNVNFVVGRNGSGKSAIMTALVVGLGGKASVTSRGSSLKNFIKDGKNVAEISIILRNEGTDAYKSELYGPRIRIERRITSDGATSYKLKSHKGHVVSNKREELTRIMDQFNIQVDNPVSILNQDTSRNFLFTKDPRDKYKFFMKATQLEQIESHYALIQEQKTITEDKISMKEEGLPDLEKDALEKEQRFKDIESLNTLREKREKLLKVLAWAHVTEIEQELDVIAKSLNQEENRLPKFETKVEESQVKVSEAEGKVNEVKQKITELTKQMEEIQPQLDVAKGLSAQSRRYVKDLEKQIRSIQQSEARDRHDMKDCQRKIEELKQSATWRDLSQVLMLQCNMERFIHMCSCCSATWRDLSQVLMLQCNMERFITCAHVALNMERFITCAHVALNMERFITCAHVALNMERFITCAHVALNMERFITCAHVALNMERFITCAHVAVQHGEIYHMCSCCCSAQRDYDKERLEREEKMAILLKEKEKGGQICHDGKRLPTVYRGSGTYKAEEL</sequence>